<feature type="active site" description="Phosphoserine intermediate" evidence="6">
    <location>
        <position position="101"/>
    </location>
</feature>
<reference evidence="13 14" key="1">
    <citation type="submission" date="2022-05" db="EMBL/GenBank/DDBJ databases">
        <authorList>
            <person name="Park J.-S."/>
        </authorList>
    </citation>
    <scope>NUCLEOTIDE SEQUENCE [LARGE SCALE GENOMIC DNA]</scope>
    <source>
        <strain evidence="13 14">2012CJ34-2</strain>
    </source>
</reference>
<name>A0ABT0PF40_9GAMM</name>
<feature type="domain" description="Alpha-D-phosphohexomutase alpha/beta/alpha" evidence="12">
    <location>
        <begin position="257"/>
        <end position="366"/>
    </location>
</feature>
<dbReference type="InterPro" id="IPR016066">
    <property type="entry name" value="A-D-PHexomutase_CS"/>
</dbReference>
<sequence length="445" mass="47744">MGRKYFGTDGVRGLVGQFPITPEFVMKLGWAAGQVFAGHGANRVIIGKDTRLSGYMFESALEAGLSAAGVDAWLLGPMPTPAIAYLTRTFNANAGIVISASHNPYYDNGIKFFSSEGTKLPDSVELAIEEMMDQEMVVADPAKFGRAKRVDDAAGRYIEYCKATVRPHLDLSGMHIVVDAAHGANYHVGPEVFRELGARVDTIGVSPDGLNINQGVGSTYLETLKEAVLEKKAHIGIAFDGDGDRFLMVDHTGHQVDGDELLYVIARHRHSQGELAGGVVGTVMSNLGMEKALEGAGIPFARAKVGDRYVIEMMQAKGWQLGGESSGHLICRHVSTTGDGIVAALQVLRAMVATGRSLSDMCGDMVKYPQTMINVRMSERVDPDSNKAISEAVQQTETELAGRGRVLLRTSGTEPVIRVMIEGEDADEVSTRCRSLADVVEAEAG</sequence>
<feature type="domain" description="Alpha-D-phosphohexomutase alpha/beta/alpha" evidence="10">
    <location>
        <begin position="3"/>
        <end position="135"/>
    </location>
</feature>
<keyword evidence="4 6" id="KW-0460">Magnesium</keyword>
<dbReference type="CDD" id="cd05802">
    <property type="entry name" value="GlmM"/>
    <property type="match status" value="1"/>
</dbReference>
<comment type="function">
    <text evidence="6 8">Catalyzes the conversion of glucosamine-6-phosphate to glucosamine-1-phosphate.</text>
</comment>
<accession>A0ABT0PF40</accession>
<evidence type="ECO:0000259" key="12">
    <source>
        <dbReference type="Pfam" id="PF02880"/>
    </source>
</evidence>
<dbReference type="SUPFAM" id="SSF55957">
    <property type="entry name" value="Phosphoglucomutase, C-terminal domain"/>
    <property type="match status" value="1"/>
</dbReference>
<comment type="similarity">
    <text evidence="1 6 7">Belongs to the phosphohexose mutase family.</text>
</comment>
<dbReference type="HAMAP" id="MF_01554_B">
    <property type="entry name" value="GlmM_B"/>
    <property type="match status" value="1"/>
</dbReference>
<dbReference type="InterPro" id="IPR006352">
    <property type="entry name" value="GlmM_bact"/>
</dbReference>
<dbReference type="RefSeq" id="WP_249699115.1">
    <property type="nucleotide sequence ID" value="NZ_JAMFLX010000009.1"/>
</dbReference>
<dbReference type="EC" id="5.4.2.10" evidence="6 8"/>
<feature type="binding site" evidence="6">
    <location>
        <position position="242"/>
    </location>
    <ligand>
        <name>Mg(2+)</name>
        <dbReference type="ChEBI" id="CHEBI:18420"/>
    </ligand>
</feature>
<feature type="domain" description="Alpha-D-phosphohexomutase alpha/beta/alpha" evidence="11">
    <location>
        <begin position="156"/>
        <end position="253"/>
    </location>
</feature>
<evidence type="ECO:0000256" key="6">
    <source>
        <dbReference type="HAMAP-Rule" id="MF_01554"/>
    </source>
</evidence>
<dbReference type="Gene3D" id="3.40.120.10">
    <property type="entry name" value="Alpha-D-Glucose-1,6-Bisphosphate, subunit A, domain 3"/>
    <property type="match status" value="3"/>
</dbReference>
<dbReference type="PROSITE" id="PS00710">
    <property type="entry name" value="PGM_PMM"/>
    <property type="match status" value="1"/>
</dbReference>
<dbReference type="InterPro" id="IPR005844">
    <property type="entry name" value="A-D-PHexomutase_a/b/a-I"/>
</dbReference>
<dbReference type="InterPro" id="IPR005843">
    <property type="entry name" value="A-D-PHexomutase_C"/>
</dbReference>
<comment type="PTM">
    <text evidence="6">Activated by phosphorylation.</text>
</comment>
<keyword evidence="5 6" id="KW-0413">Isomerase</keyword>
<gene>
    <name evidence="6 13" type="primary">glmM</name>
    <name evidence="13" type="ORF">M3P05_08550</name>
</gene>
<evidence type="ECO:0000256" key="7">
    <source>
        <dbReference type="RuleBase" id="RU004326"/>
    </source>
</evidence>
<evidence type="ECO:0000256" key="2">
    <source>
        <dbReference type="ARBA" id="ARBA00022553"/>
    </source>
</evidence>
<feature type="modified residue" description="Phosphoserine" evidence="6">
    <location>
        <position position="101"/>
    </location>
</feature>
<dbReference type="Pfam" id="PF02878">
    <property type="entry name" value="PGM_PMM_I"/>
    <property type="match status" value="1"/>
</dbReference>
<evidence type="ECO:0000256" key="8">
    <source>
        <dbReference type="RuleBase" id="RU004327"/>
    </source>
</evidence>
<dbReference type="Proteomes" id="UP001203338">
    <property type="component" value="Unassembled WGS sequence"/>
</dbReference>
<dbReference type="InterPro" id="IPR050060">
    <property type="entry name" value="Phosphoglucosamine_mutase"/>
</dbReference>
<protein>
    <recommendedName>
        <fullName evidence="6 8">Phosphoglucosamine mutase</fullName>
        <ecNumber evidence="6 8">5.4.2.10</ecNumber>
    </recommendedName>
</protein>
<dbReference type="InterPro" id="IPR016055">
    <property type="entry name" value="A-D-PHexomutase_a/b/a-I/II/III"/>
</dbReference>
<keyword evidence="3 6" id="KW-0479">Metal-binding</keyword>
<evidence type="ECO:0000313" key="14">
    <source>
        <dbReference type="Proteomes" id="UP001203338"/>
    </source>
</evidence>
<dbReference type="InterPro" id="IPR005841">
    <property type="entry name" value="Alpha-D-phosphohexomutase_SF"/>
</dbReference>
<comment type="caution">
    <text evidence="13">The sequence shown here is derived from an EMBL/GenBank/DDBJ whole genome shotgun (WGS) entry which is preliminary data.</text>
</comment>
<evidence type="ECO:0000259" key="11">
    <source>
        <dbReference type="Pfam" id="PF02879"/>
    </source>
</evidence>
<feature type="binding site" evidence="6">
    <location>
        <position position="244"/>
    </location>
    <ligand>
        <name>Mg(2+)</name>
        <dbReference type="ChEBI" id="CHEBI:18420"/>
    </ligand>
</feature>
<dbReference type="NCBIfam" id="TIGR01455">
    <property type="entry name" value="glmM"/>
    <property type="match status" value="1"/>
</dbReference>
<comment type="cofactor">
    <cofactor evidence="6">
        <name>Mg(2+)</name>
        <dbReference type="ChEBI" id="CHEBI:18420"/>
    </cofactor>
    <text evidence="6">Binds 1 Mg(2+) ion per subunit.</text>
</comment>
<dbReference type="PANTHER" id="PTHR42946">
    <property type="entry name" value="PHOSPHOHEXOSE MUTASE"/>
    <property type="match status" value="1"/>
</dbReference>
<evidence type="ECO:0000256" key="3">
    <source>
        <dbReference type="ARBA" id="ARBA00022723"/>
    </source>
</evidence>
<dbReference type="NCBIfam" id="NF008139">
    <property type="entry name" value="PRK10887.1"/>
    <property type="match status" value="1"/>
</dbReference>
<dbReference type="PRINTS" id="PR00509">
    <property type="entry name" value="PGMPMM"/>
</dbReference>
<proteinExistence type="inferred from homology"/>
<evidence type="ECO:0000259" key="9">
    <source>
        <dbReference type="Pfam" id="PF00408"/>
    </source>
</evidence>
<dbReference type="Pfam" id="PF02880">
    <property type="entry name" value="PGM_PMM_III"/>
    <property type="match status" value="1"/>
</dbReference>
<dbReference type="InterPro" id="IPR005846">
    <property type="entry name" value="A-D-PHexomutase_a/b/a-III"/>
</dbReference>
<dbReference type="InterPro" id="IPR005845">
    <property type="entry name" value="A-D-PHexomutase_a/b/a-II"/>
</dbReference>
<dbReference type="Pfam" id="PF02879">
    <property type="entry name" value="PGM_PMM_II"/>
    <property type="match status" value="1"/>
</dbReference>
<dbReference type="PANTHER" id="PTHR42946:SF1">
    <property type="entry name" value="PHOSPHOGLUCOMUTASE (ALPHA-D-GLUCOSE-1,6-BISPHOSPHATE-DEPENDENT)"/>
    <property type="match status" value="1"/>
</dbReference>
<evidence type="ECO:0000256" key="1">
    <source>
        <dbReference type="ARBA" id="ARBA00010231"/>
    </source>
</evidence>
<dbReference type="EMBL" id="JAMFLX010000009">
    <property type="protein sequence ID" value="MCL6269985.1"/>
    <property type="molecule type" value="Genomic_DNA"/>
</dbReference>
<evidence type="ECO:0000256" key="5">
    <source>
        <dbReference type="ARBA" id="ARBA00023235"/>
    </source>
</evidence>
<dbReference type="SUPFAM" id="SSF53738">
    <property type="entry name" value="Phosphoglucomutase, first 3 domains"/>
    <property type="match status" value="3"/>
</dbReference>
<keyword evidence="14" id="KW-1185">Reference proteome</keyword>
<feature type="binding site" evidence="6">
    <location>
        <position position="240"/>
    </location>
    <ligand>
        <name>Mg(2+)</name>
        <dbReference type="ChEBI" id="CHEBI:18420"/>
    </ligand>
</feature>
<evidence type="ECO:0000313" key="13">
    <source>
        <dbReference type="EMBL" id="MCL6269985.1"/>
    </source>
</evidence>
<dbReference type="Gene3D" id="3.30.310.50">
    <property type="entry name" value="Alpha-D-phosphohexomutase, C-terminal domain"/>
    <property type="match status" value="1"/>
</dbReference>
<evidence type="ECO:0000256" key="4">
    <source>
        <dbReference type="ARBA" id="ARBA00022842"/>
    </source>
</evidence>
<dbReference type="GO" id="GO:0008966">
    <property type="term" value="F:phosphoglucosamine mutase activity"/>
    <property type="evidence" value="ECO:0007669"/>
    <property type="project" value="UniProtKB-EC"/>
</dbReference>
<comment type="catalytic activity">
    <reaction evidence="6 8">
        <text>alpha-D-glucosamine 1-phosphate = D-glucosamine 6-phosphate</text>
        <dbReference type="Rhea" id="RHEA:23424"/>
        <dbReference type="ChEBI" id="CHEBI:58516"/>
        <dbReference type="ChEBI" id="CHEBI:58725"/>
        <dbReference type="EC" id="5.4.2.10"/>
    </reaction>
</comment>
<organism evidence="13 14">
    <name type="scientific">Parendozoicomonas callyspongiae</name>
    <dbReference type="NCBI Taxonomy" id="2942213"/>
    <lineage>
        <taxon>Bacteria</taxon>
        <taxon>Pseudomonadati</taxon>
        <taxon>Pseudomonadota</taxon>
        <taxon>Gammaproteobacteria</taxon>
        <taxon>Oceanospirillales</taxon>
        <taxon>Endozoicomonadaceae</taxon>
        <taxon>Parendozoicomonas</taxon>
    </lineage>
</organism>
<feature type="domain" description="Alpha-D-phosphohexomutase C-terminal" evidence="9">
    <location>
        <begin position="372"/>
        <end position="434"/>
    </location>
</feature>
<keyword evidence="2 6" id="KW-0597">Phosphoprotein</keyword>
<dbReference type="InterPro" id="IPR036900">
    <property type="entry name" value="A-D-PHexomutase_C_sf"/>
</dbReference>
<feature type="binding site" description="via phosphate group" evidence="6">
    <location>
        <position position="101"/>
    </location>
    <ligand>
        <name>Mg(2+)</name>
        <dbReference type="ChEBI" id="CHEBI:18420"/>
    </ligand>
</feature>
<evidence type="ECO:0000259" key="10">
    <source>
        <dbReference type="Pfam" id="PF02878"/>
    </source>
</evidence>
<dbReference type="Pfam" id="PF00408">
    <property type="entry name" value="PGM_PMM_IV"/>
    <property type="match status" value="1"/>
</dbReference>